<reference evidence="2" key="1">
    <citation type="submission" date="2020-11" db="EMBL/GenBank/DDBJ databases">
        <title>Complete genome sequence of a novel pathogenic Methylobacterium strain isolated from rice in Vietnam.</title>
        <authorList>
            <person name="Lai K."/>
            <person name="Okazaki S."/>
            <person name="Higashi K."/>
            <person name="Mori H."/>
            <person name="Toyoda A."/>
            <person name="Kurokawa K."/>
        </authorList>
    </citation>
    <scope>NUCLEOTIDE SEQUENCE</scope>
    <source>
        <strain evidence="2">VL1</strain>
    </source>
</reference>
<feature type="region of interest" description="Disordered" evidence="1">
    <location>
        <begin position="1"/>
        <end position="31"/>
    </location>
</feature>
<dbReference type="AlphaFoldDB" id="A0A8H8WZ86"/>
<dbReference type="KEGG" id="mind:mvi_53050"/>
<accession>A0A8H8WZ86</accession>
<dbReference type="Proteomes" id="UP000663508">
    <property type="component" value="Chromosome"/>
</dbReference>
<dbReference type="EMBL" id="AP024145">
    <property type="protein sequence ID" value="BCM86844.1"/>
    <property type="molecule type" value="Genomic_DNA"/>
</dbReference>
<gene>
    <name evidence="2" type="ORF">mvi_53050</name>
</gene>
<evidence type="ECO:0000313" key="2">
    <source>
        <dbReference type="EMBL" id="BCM86844.1"/>
    </source>
</evidence>
<protein>
    <submittedName>
        <fullName evidence="2">Uncharacterized protein</fullName>
    </submittedName>
</protein>
<feature type="region of interest" description="Disordered" evidence="1">
    <location>
        <begin position="46"/>
        <end position="129"/>
    </location>
</feature>
<feature type="compositionally biased region" description="Basic and acidic residues" evidence="1">
    <location>
        <begin position="52"/>
        <end position="68"/>
    </location>
</feature>
<name>A0A8H8WZ86_9HYPH</name>
<evidence type="ECO:0000256" key="1">
    <source>
        <dbReference type="SAM" id="MobiDB-lite"/>
    </source>
</evidence>
<feature type="compositionally biased region" description="Low complexity" evidence="1">
    <location>
        <begin position="1"/>
        <end position="18"/>
    </location>
</feature>
<evidence type="ECO:0000313" key="3">
    <source>
        <dbReference type="Proteomes" id="UP000663508"/>
    </source>
</evidence>
<proteinExistence type="predicted"/>
<sequence length="129" mass="13231">MGSGFPALPALSALPTLAGRRRDGDRFGSRRAGMVGALLRVADEGAVEAEDELRVGQGRDEREHRPDPAEGGSGRPPVGSAPGHDPLVRGLYPPVPGSRYPAGSPTRAASIACTRSSPSPGSDAPVARQ</sequence>
<organism evidence="2 3">
    <name type="scientific">Methylobacterium indicum</name>
    <dbReference type="NCBI Taxonomy" id="1775910"/>
    <lineage>
        <taxon>Bacteria</taxon>
        <taxon>Pseudomonadati</taxon>
        <taxon>Pseudomonadota</taxon>
        <taxon>Alphaproteobacteria</taxon>
        <taxon>Hyphomicrobiales</taxon>
        <taxon>Methylobacteriaceae</taxon>
        <taxon>Methylobacterium</taxon>
    </lineage>
</organism>